<evidence type="ECO:0000313" key="2">
    <source>
        <dbReference type="EMBL" id="MEQ5844374.1"/>
    </source>
</evidence>
<keyword evidence="1" id="KW-1133">Transmembrane helix</keyword>
<protein>
    <recommendedName>
        <fullName evidence="4">Phospho-N-acetylmuramoyl-pentapeptide-transferase</fullName>
    </recommendedName>
</protein>
<keyword evidence="2" id="KW-0614">Plasmid</keyword>
<evidence type="ECO:0000313" key="3">
    <source>
        <dbReference type="Proteomes" id="UP001469089"/>
    </source>
</evidence>
<evidence type="ECO:0008006" key="4">
    <source>
        <dbReference type="Google" id="ProtNLM"/>
    </source>
</evidence>
<evidence type="ECO:0000256" key="1">
    <source>
        <dbReference type="SAM" id="Phobius"/>
    </source>
</evidence>
<comment type="caution">
    <text evidence="2">The sequence shown here is derived from an EMBL/GenBank/DDBJ whole genome shotgun (WGS) entry which is preliminary data.</text>
</comment>
<gene>
    <name evidence="2" type="ORF">N0A02_33490</name>
</gene>
<proteinExistence type="predicted"/>
<dbReference type="Proteomes" id="UP001469089">
    <property type="component" value="Unassembled WGS sequence"/>
</dbReference>
<dbReference type="RefSeq" id="WP_349545971.1">
    <property type="nucleotide sequence ID" value="NZ_JAOALG010000003.1"/>
</dbReference>
<geneLocation type="plasmid" evidence="2">
    <name>pl1</name>
</geneLocation>
<reference evidence="2 3" key="1">
    <citation type="journal article" date="2024" name="Chem. Sci.">
        <title>Discovery of a lagriamide polyketide by integrated genome mining, isotopic labeling, and untargeted metabolomics.</title>
        <authorList>
            <person name="Fergusson C.H."/>
            <person name="Saulog J."/>
            <person name="Paulo B.S."/>
            <person name="Wilson D.M."/>
            <person name="Liu D.Y."/>
            <person name="Morehouse N.J."/>
            <person name="Waterworth S."/>
            <person name="Barkei J."/>
            <person name="Gray C.A."/>
            <person name="Kwan J.C."/>
            <person name="Eustaquio A.S."/>
            <person name="Linington R.G."/>
        </authorList>
    </citation>
    <scope>NUCLEOTIDE SEQUENCE [LARGE SCALE GENOMIC DNA]</scope>
    <source>
        <strain evidence="2 3">RL17-338-BIF-B</strain>
    </source>
</reference>
<keyword evidence="3" id="KW-1185">Reference proteome</keyword>
<accession>A0ABV1LYK3</accession>
<dbReference type="EMBL" id="JAOALG010000003">
    <property type="protein sequence ID" value="MEQ5844374.1"/>
    <property type="molecule type" value="Genomic_DNA"/>
</dbReference>
<keyword evidence="1" id="KW-0472">Membrane</keyword>
<feature type="transmembrane region" description="Helical" evidence="1">
    <location>
        <begin position="6"/>
        <end position="25"/>
    </location>
</feature>
<sequence>MNYTTTLNIVFGAIGLVLVMIFFRTGGPRMIRAMKGGGAHPAN</sequence>
<name>A0ABV1LYK3_9BURK</name>
<organism evidence="2 3">
    <name type="scientific">Paraburkholderia acidicola</name>
    <dbReference type="NCBI Taxonomy" id="1912599"/>
    <lineage>
        <taxon>Bacteria</taxon>
        <taxon>Pseudomonadati</taxon>
        <taxon>Pseudomonadota</taxon>
        <taxon>Betaproteobacteria</taxon>
        <taxon>Burkholderiales</taxon>
        <taxon>Burkholderiaceae</taxon>
        <taxon>Paraburkholderia</taxon>
    </lineage>
</organism>
<keyword evidence="1" id="KW-0812">Transmembrane</keyword>